<dbReference type="EMBL" id="LLXX01000165">
    <property type="protein sequence ID" value="KRR00350.1"/>
    <property type="molecule type" value="Genomic_DNA"/>
</dbReference>
<name>A0A0R3L014_9BRAD</name>
<keyword evidence="2" id="KW-1185">Reference proteome</keyword>
<evidence type="ECO:0000313" key="2">
    <source>
        <dbReference type="Proteomes" id="UP000051913"/>
    </source>
</evidence>
<protein>
    <submittedName>
        <fullName evidence="1">Uncharacterized protein</fullName>
    </submittedName>
</protein>
<proteinExistence type="predicted"/>
<evidence type="ECO:0000313" key="1">
    <source>
        <dbReference type="EMBL" id="KRR00350.1"/>
    </source>
</evidence>
<dbReference type="AlphaFoldDB" id="A0A0R3L014"/>
<gene>
    <name evidence="1" type="ORF">CP49_27780</name>
</gene>
<sequence>MTRQRVEPLTWFPANAFEEFRVTSNVIDPELLHDPLHVLGVKATPMRRAATELAQSHNSGIWVRRVRRKCRIGRLMHDALGRNIELVSPD</sequence>
<dbReference type="Proteomes" id="UP000051913">
    <property type="component" value="Unassembled WGS sequence"/>
</dbReference>
<comment type="caution">
    <text evidence="1">The sequence shown here is derived from an EMBL/GenBank/DDBJ whole genome shotgun (WGS) entry which is preliminary data.</text>
</comment>
<accession>A0A0R3L014</accession>
<reference evidence="1 2" key="1">
    <citation type="submission" date="2014-03" db="EMBL/GenBank/DDBJ databases">
        <title>Bradyrhizobium valentinum sp. nov., isolated from effective nodules of Lupinus mariae-josephae, a lupine endemic of basic-lime soils in Eastern Spain.</title>
        <authorList>
            <person name="Duran D."/>
            <person name="Rey L."/>
            <person name="Navarro A."/>
            <person name="Busquets A."/>
            <person name="Imperial J."/>
            <person name="Ruiz-Argueso T."/>
        </authorList>
    </citation>
    <scope>NUCLEOTIDE SEQUENCE [LARGE SCALE GENOMIC DNA]</scope>
    <source>
        <strain evidence="1 2">LmjM3</strain>
    </source>
</reference>
<organism evidence="1 2">
    <name type="scientific">Bradyrhizobium valentinum</name>
    <dbReference type="NCBI Taxonomy" id="1518501"/>
    <lineage>
        <taxon>Bacteria</taxon>
        <taxon>Pseudomonadati</taxon>
        <taxon>Pseudomonadota</taxon>
        <taxon>Alphaproteobacteria</taxon>
        <taxon>Hyphomicrobiales</taxon>
        <taxon>Nitrobacteraceae</taxon>
        <taxon>Bradyrhizobium</taxon>
    </lineage>
</organism>